<keyword evidence="2" id="KW-0813">Transport</keyword>
<accession>A0A178MZF6</accession>
<dbReference type="AlphaFoldDB" id="A0A178MZF6"/>
<dbReference type="OrthoDB" id="7305302at2"/>
<dbReference type="InterPro" id="IPR016131">
    <property type="entry name" value="Haemerythrin_Fe_BS"/>
</dbReference>
<dbReference type="PANTHER" id="PTHR37164:SF1">
    <property type="entry name" value="BACTERIOHEMERYTHRIN"/>
    <property type="match status" value="1"/>
</dbReference>
<keyword evidence="4" id="KW-0408">Iron</keyword>
<dbReference type="CDD" id="cd12107">
    <property type="entry name" value="Hemerythrin"/>
    <property type="match status" value="1"/>
</dbReference>
<dbReference type="Gene3D" id="1.20.120.50">
    <property type="entry name" value="Hemerythrin-like"/>
    <property type="match status" value="1"/>
</dbReference>
<dbReference type="Pfam" id="PF01814">
    <property type="entry name" value="Hemerythrin"/>
    <property type="match status" value="1"/>
</dbReference>
<gene>
    <name evidence="6" type="ORF">A6A05_06315</name>
</gene>
<dbReference type="EMBL" id="LWQU01000032">
    <property type="protein sequence ID" value="OAN64493.1"/>
    <property type="molecule type" value="Genomic_DNA"/>
</dbReference>
<evidence type="ECO:0000256" key="4">
    <source>
        <dbReference type="ARBA" id="ARBA00023004"/>
    </source>
</evidence>
<keyword evidence="7" id="KW-1185">Reference proteome</keyword>
<dbReference type="GO" id="GO:0005344">
    <property type="term" value="F:oxygen carrier activity"/>
    <property type="evidence" value="ECO:0007669"/>
    <property type="project" value="UniProtKB-KW"/>
</dbReference>
<protein>
    <submittedName>
        <fullName evidence="6">Hemerythrin</fullName>
    </submittedName>
</protein>
<dbReference type="STRING" id="1437059.A6A05_06315"/>
<keyword evidence="2" id="KW-0561">Oxygen transport</keyword>
<dbReference type="Proteomes" id="UP000078543">
    <property type="component" value="Unassembled WGS sequence"/>
</dbReference>
<sequence>MGEHISWTDDLLTGVDAIDNDHKALIALMNAIFASTSHGPEAISSAIGELTSYTKHHFAAEQVIMEKAGYTGLSDHIYEHEHLVFQLERMIDGLMRMGAAGVDAELVRILRGWLVDHILGFDMKFAEFLRGKAS</sequence>
<comment type="similarity">
    <text evidence="1">Belongs to the hemerythrin family.</text>
</comment>
<dbReference type="PANTHER" id="PTHR37164">
    <property type="entry name" value="BACTERIOHEMERYTHRIN"/>
    <property type="match status" value="1"/>
</dbReference>
<dbReference type="InterPro" id="IPR035938">
    <property type="entry name" value="Hemerythrin-like_sf"/>
</dbReference>
<evidence type="ECO:0000256" key="3">
    <source>
        <dbReference type="ARBA" id="ARBA00022723"/>
    </source>
</evidence>
<dbReference type="SUPFAM" id="SSF47188">
    <property type="entry name" value="Hemerythrin-like"/>
    <property type="match status" value="1"/>
</dbReference>
<dbReference type="InterPro" id="IPR050669">
    <property type="entry name" value="Hemerythrin"/>
</dbReference>
<evidence type="ECO:0000313" key="6">
    <source>
        <dbReference type="EMBL" id="OAN64493.1"/>
    </source>
</evidence>
<name>A0A178MZF6_9PROT</name>
<organism evidence="6 7">
    <name type="scientific">Magnetospirillum moscoviense</name>
    <dbReference type="NCBI Taxonomy" id="1437059"/>
    <lineage>
        <taxon>Bacteria</taxon>
        <taxon>Pseudomonadati</taxon>
        <taxon>Pseudomonadota</taxon>
        <taxon>Alphaproteobacteria</taxon>
        <taxon>Rhodospirillales</taxon>
        <taxon>Rhodospirillaceae</taxon>
        <taxon>Magnetospirillum</taxon>
    </lineage>
</organism>
<dbReference type="RefSeq" id="WP_068496945.1">
    <property type="nucleotide sequence ID" value="NZ_LWQU01000032.1"/>
</dbReference>
<keyword evidence="3" id="KW-0479">Metal-binding</keyword>
<feature type="domain" description="Hemerythrin-like" evidence="5">
    <location>
        <begin position="13"/>
        <end position="126"/>
    </location>
</feature>
<evidence type="ECO:0000256" key="2">
    <source>
        <dbReference type="ARBA" id="ARBA00022621"/>
    </source>
</evidence>
<evidence type="ECO:0000313" key="7">
    <source>
        <dbReference type="Proteomes" id="UP000078543"/>
    </source>
</evidence>
<dbReference type="GO" id="GO:0046872">
    <property type="term" value="F:metal ion binding"/>
    <property type="evidence" value="ECO:0007669"/>
    <property type="project" value="UniProtKB-KW"/>
</dbReference>
<evidence type="ECO:0000256" key="1">
    <source>
        <dbReference type="ARBA" id="ARBA00010587"/>
    </source>
</evidence>
<dbReference type="NCBIfam" id="TIGR02481">
    <property type="entry name" value="hemeryth_dom"/>
    <property type="match status" value="1"/>
</dbReference>
<dbReference type="InterPro" id="IPR012312">
    <property type="entry name" value="Hemerythrin-like"/>
</dbReference>
<evidence type="ECO:0000259" key="5">
    <source>
        <dbReference type="Pfam" id="PF01814"/>
    </source>
</evidence>
<dbReference type="NCBIfam" id="NF033749">
    <property type="entry name" value="bact_hemeryth"/>
    <property type="match status" value="1"/>
</dbReference>
<proteinExistence type="inferred from homology"/>
<dbReference type="InterPro" id="IPR012827">
    <property type="entry name" value="Hemerythrin_metal-bd"/>
</dbReference>
<comment type="caution">
    <text evidence="6">The sequence shown here is derived from an EMBL/GenBank/DDBJ whole genome shotgun (WGS) entry which is preliminary data.</text>
</comment>
<reference evidence="6 7" key="1">
    <citation type="submission" date="2016-04" db="EMBL/GenBank/DDBJ databases">
        <title>Draft genome sequence of freshwater magnetotactic bacteria Magnetospirillum marisnigri SP-1 and Magnetospirillum moscoviense BB-1.</title>
        <authorList>
            <person name="Koziaeva V."/>
            <person name="Dziuba M.V."/>
            <person name="Ivanov T.M."/>
            <person name="Kuznetsov B."/>
            <person name="Grouzdev D.S."/>
        </authorList>
    </citation>
    <scope>NUCLEOTIDE SEQUENCE [LARGE SCALE GENOMIC DNA]</scope>
    <source>
        <strain evidence="6 7">BB-1</strain>
    </source>
</reference>
<dbReference type="PROSITE" id="PS00550">
    <property type="entry name" value="HEMERYTHRINS"/>
    <property type="match status" value="1"/>
</dbReference>